<evidence type="ECO:0000313" key="3">
    <source>
        <dbReference type="EMBL" id="JAG22609.1"/>
    </source>
</evidence>
<reference evidence="4" key="3">
    <citation type="submission" date="2014-09" db="EMBL/GenBank/DDBJ databases">
        <authorList>
            <person name="Magalhaes I.L.F."/>
            <person name="Oliveira U."/>
            <person name="Santos F.R."/>
            <person name="Vidigal T.H.D.A."/>
            <person name="Brescovit A.D."/>
            <person name="Santos A.J."/>
        </authorList>
    </citation>
    <scope>NUCLEOTIDE SEQUENCE</scope>
</reference>
<feature type="compositionally biased region" description="Basic and acidic residues" evidence="2">
    <location>
        <begin position="255"/>
        <end position="266"/>
    </location>
</feature>
<evidence type="ECO:0000256" key="1">
    <source>
        <dbReference type="SAM" id="Coils"/>
    </source>
</evidence>
<feature type="region of interest" description="Disordered" evidence="2">
    <location>
        <begin position="71"/>
        <end position="93"/>
    </location>
</feature>
<evidence type="ECO:0000256" key="2">
    <source>
        <dbReference type="SAM" id="MobiDB-lite"/>
    </source>
</evidence>
<feature type="compositionally biased region" description="Polar residues" evidence="2">
    <location>
        <begin position="212"/>
        <end position="225"/>
    </location>
</feature>
<gene>
    <name evidence="3" type="ORF">CM83_46425</name>
</gene>
<dbReference type="EMBL" id="GBHO01020995">
    <property type="protein sequence ID" value="JAG22609.1"/>
    <property type="molecule type" value="Transcribed_RNA"/>
</dbReference>
<feature type="region of interest" description="Disordered" evidence="2">
    <location>
        <begin position="144"/>
        <end position="315"/>
    </location>
</feature>
<dbReference type="AlphaFoldDB" id="A0A0A9XRS0"/>
<protein>
    <submittedName>
        <fullName evidence="3">Uncharacterized protein</fullName>
    </submittedName>
</protein>
<keyword evidence="1" id="KW-0175">Coiled coil</keyword>
<feature type="coiled-coil region" evidence="1">
    <location>
        <begin position="9"/>
        <end position="36"/>
    </location>
</feature>
<sequence>MAISRHKVLSEMQQQLELASSKCGNLQKQLEIVKDKVRQSSTTNLVQMEPPEEKENKLKNGEVHGVQGETERNQEYQHAMSLSSSSTEDVNEERDVNIIKVFYDRLGQMDYPTGHVELSDISSEENDLDIDQLLSSVNFSIGEKTENDKRKEKRSDKKDKEKIEKTQKRKKSKGKTQKVPHHTSPYESHLVNKRQSPLKIKNQRNKNKVGPITSSSGLGSATQKPISRGQIPKTEAEKPKRRRQASGAAGVLTKDSGRRAFQEPIKRVMNMAGELRKTKSSTGAEKKSFLPGRSLTRLHSDTSPAKTLEARRSGS</sequence>
<reference evidence="3" key="2">
    <citation type="submission" date="2014-07" db="EMBL/GenBank/DDBJ databases">
        <authorList>
            <person name="Hull J."/>
        </authorList>
    </citation>
    <scope>NUCLEOTIDE SEQUENCE</scope>
</reference>
<accession>A0A0A9XRS0</accession>
<feature type="region of interest" description="Disordered" evidence="2">
    <location>
        <begin position="41"/>
        <end position="60"/>
    </location>
</feature>
<evidence type="ECO:0000313" key="4">
    <source>
        <dbReference type="EMBL" id="JAG64270.1"/>
    </source>
</evidence>
<name>A0A0A9XRS0_LYGHE</name>
<reference evidence="3" key="1">
    <citation type="journal article" date="2014" name="PLoS ONE">
        <title>Transcriptome-Based Identification of ABC Transporters in the Western Tarnished Plant Bug Lygus hesperus.</title>
        <authorList>
            <person name="Hull J.J."/>
            <person name="Chaney K."/>
            <person name="Geib S.M."/>
            <person name="Fabrick J.A."/>
            <person name="Brent C.S."/>
            <person name="Walsh D."/>
            <person name="Lavine L.C."/>
        </authorList>
    </citation>
    <scope>NUCLEOTIDE SEQUENCE</scope>
</reference>
<feature type="compositionally biased region" description="Basic and acidic residues" evidence="2">
    <location>
        <begin position="144"/>
        <end position="166"/>
    </location>
</feature>
<dbReference type="EMBL" id="GBRD01001551">
    <property type="protein sequence ID" value="JAG64270.1"/>
    <property type="molecule type" value="Transcribed_RNA"/>
</dbReference>
<proteinExistence type="predicted"/>
<feature type="compositionally biased region" description="Basic and acidic residues" evidence="2">
    <location>
        <begin position="51"/>
        <end position="60"/>
    </location>
</feature>
<organism evidence="3">
    <name type="scientific">Lygus hesperus</name>
    <name type="common">Western plant bug</name>
    <dbReference type="NCBI Taxonomy" id="30085"/>
    <lineage>
        <taxon>Eukaryota</taxon>
        <taxon>Metazoa</taxon>
        <taxon>Ecdysozoa</taxon>
        <taxon>Arthropoda</taxon>
        <taxon>Hexapoda</taxon>
        <taxon>Insecta</taxon>
        <taxon>Pterygota</taxon>
        <taxon>Neoptera</taxon>
        <taxon>Paraneoptera</taxon>
        <taxon>Hemiptera</taxon>
        <taxon>Heteroptera</taxon>
        <taxon>Panheteroptera</taxon>
        <taxon>Cimicomorpha</taxon>
        <taxon>Miridae</taxon>
        <taxon>Mirini</taxon>
        <taxon>Lygus</taxon>
    </lineage>
</organism>
<feature type="compositionally biased region" description="Basic residues" evidence="2">
    <location>
        <begin position="167"/>
        <end position="181"/>
    </location>
</feature>